<organism evidence="1 2">
    <name type="scientific">Porphyra umbilicalis</name>
    <name type="common">Purple laver</name>
    <name type="synonym">Red alga</name>
    <dbReference type="NCBI Taxonomy" id="2786"/>
    <lineage>
        <taxon>Eukaryota</taxon>
        <taxon>Rhodophyta</taxon>
        <taxon>Bangiophyceae</taxon>
        <taxon>Bangiales</taxon>
        <taxon>Bangiaceae</taxon>
        <taxon>Porphyra</taxon>
    </lineage>
</organism>
<dbReference type="AlphaFoldDB" id="A0A1X6P341"/>
<name>A0A1X6P341_PORUM</name>
<gene>
    <name evidence="1" type="ORF">BU14_0248s0002</name>
</gene>
<keyword evidence="2" id="KW-1185">Reference proteome</keyword>
<evidence type="ECO:0000313" key="2">
    <source>
        <dbReference type="Proteomes" id="UP000218209"/>
    </source>
</evidence>
<sequence>MHDENVVRAGVHAALAGPFGHDVGGGRGRGGGAAVCRGGRFGGVRSTVRWDVHESVTVGGAGNGGGALSSSASV</sequence>
<proteinExistence type="predicted"/>
<dbReference type="EMBL" id="KV918914">
    <property type="protein sequence ID" value="OSX75196.1"/>
    <property type="molecule type" value="Genomic_DNA"/>
</dbReference>
<dbReference type="Proteomes" id="UP000218209">
    <property type="component" value="Unassembled WGS sequence"/>
</dbReference>
<reference evidence="1 2" key="1">
    <citation type="submission" date="2017-03" db="EMBL/GenBank/DDBJ databases">
        <title>WGS assembly of Porphyra umbilicalis.</title>
        <authorList>
            <person name="Brawley S.H."/>
            <person name="Blouin N.A."/>
            <person name="Ficko-Blean E."/>
            <person name="Wheeler G.L."/>
            <person name="Lohr M."/>
            <person name="Goodson H.V."/>
            <person name="Jenkins J.W."/>
            <person name="Blaby-Haas C.E."/>
            <person name="Helliwell K.E."/>
            <person name="Chan C."/>
            <person name="Marriage T."/>
            <person name="Bhattacharya D."/>
            <person name="Klein A.S."/>
            <person name="Badis Y."/>
            <person name="Brodie J."/>
            <person name="Cao Y."/>
            <person name="Collen J."/>
            <person name="Dittami S.M."/>
            <person name="Gachon C.M."/>
            <person name="Green B.R."/>
            <person name="Karpowicz S."/>
            <person name="Kim J.W."/>
            <person name="Kudahl U."/>
            <person name="Lin S."/>
            <person name="Michel G."/>
            <person name="Mittag M."/>
            <person name="Olson B.J."/>
            <person name="Pangilinan J."/>
            <person name="Peng Y."/>
            <person name="Qiu H."/>
            <person name="Shu S."/>
            <person name="Singer J.T."/>
            <person name="Smith A.G."/>
            <person name="Sprecher B.N."/>
            <person name="Wagner V."/>
            <person name="Wang W."/>
            <person name="Wang Z.-Y."/>
            <person name="Yan J."/>
            <person name="Yarish C."/>
            <person name="Zoeuner-Riek S."/>
            <person name="Zhuang Y."/>
            <person name="Zou Y."/>
            <person name="Lindquist E.A."/>
            <person name="Grimwood J."/>
            <person name="Barry K."/>
            <person name="Rokhsar D.S."/>
            <person name="Schmutz J."/>
            <person name="Stiller J.W."/>
            <person name="Grossman A.R."/>
            <person name="Prochnik S.E."/>
        </authorList>
    </citation>
    <scope>NUCLEOTIDE SEQUENCE [LARGE SCALE GENOMIC DNA]</scope>
    <source>
        <strain evidence="1">4086291</strain>
    </source>
</reference>
<accession>A0A1X6P341</accession>
<evidence type="ECO:0000313" key="1">
    <source>
        <dbReference type="EMBL" id="OSX75196.1"/>
    </source>
</evidence>
<protein>
    <submittedName>
        <fullName evidence="1">Uncharacterized protein</fullName>
    </submittedName>
</protein>